<keyword evidence="2 4" id="KW-0012">Acyltransferase</keyword>
<gene>
    <name evidence="4" type="primary">yjaB_1</name>
    <name evidence="4" type="ORF">Enr10x_19160</name>
</gene>
<dbReference type="InterPro" id="IPR000182">
    <property type="entry name" value="GNAT_dom"/>
</dbReference>
<dbReference type="InterPro" id="IPR016181">
    <property type="entry name" value="Acyl_CoA_acyltransferase"/>
</dbReference>
<evidence type="ECO:0000259" key="3">
    <source>
        <dbReference type="PROSITE" id="PS51186"/>
    </source>
</evidence>
<dbReference type="SUPFAM" id="SSF55729">
    <property type="entry name" value="Acyl-CoA N-acyltransferases (Nat)"/>
    <property type="match status" value="1"/>
</dbReference>
<protein>
    <submittedName>
        <fullName evidence="4">Putative N-acetyltransferase YjaB</fullName>
        <ecNumber evidence="4">2.3.1.-</ecNumber>
    </submittedName>
</protein>
<proteinExistence type="predicted"/>
<dbReference type="Gene3D" id="3.40.630.30">
    <property type="match status" value="1"/>
</dbReference>
<evidence type="ECO:0000313" key="4">
    <source>
        <dbReference type="EMBL" id="QDT26612.1"/>
    </source>
</evidence>
<dbReference type="GO" id="GO:0016747">
    <property type="term" value="F:acyltransferase activity, transferring groups other than amino-acyl groups"/>
    <property type="evidence" value="ECO:0007669"/>
    <property type="project" value="InterPro"/>
</dbReference>
<dbReference type="PROSITE" id="PS51186">
    <property type="entry name" value="GNAT"/>
    <property type="match status" value="1"/>
</dbReference>
<keyword evidence="1 4" id="KW-0808">Transferase</keyword>
<name>A0A517Q4U2_9PLAN</name>
<evidence type="ECO:0000256" key="1">
    <source>
        <dbReference type="ARBA" id="ARBA00022679"/>
    </source>
</evidence>
<organism evidence="4 5">
    <name type="scientific">Gimesia panareensis</name>
    <dbReference type="NCBI Taxonomy" id="2527978"/>
    <lineage>
        <taxon>Bacteria</taxon>
        <taxon>Pseudomonadati</taxon>
        <taxon>Planctomycetota</taxon>
        <taxon>Planctomycetia</taxon>
        <taxon>Planctomycetales</taxon>
        <taxon>Planctomycetaceae</taxon>
        <taxon>Gimesia</taxon>
    </lineage>
</organism>
<dbReference type="PANTHER" id="PTHR43800">
    <property type="entry name" value="PEPTIDYL-LYSINE N-ACETYLTRANSFERASE YJAB"/>
    <property type="match status" value="1"/>
</dbReference>
<dbReference type="PANTHER" id="PTHR43800:SF1">
    <property type="entry name" value="PEPTIDYL-LYSINE N-ACETYLTRANSFERASE YJAB"/>
    <property type="match status" value="1"/>
</dbReference>
<feature type="domain" description="N-acetyltransferase" evidence="3">
    <location>
        <begin position="1"/>
        <end position="146"/>
    </location>
</feature>
<keyword evidence="5" id="KW-1185">Reference proteome</keyword>
<dbReference type="CDD" id="cd04301">
    <property type="entry name" value="NAT_SF"/>
    <property type="match status" value="1"/>
</dbReference>
<dbReference type="Proteomes" id="UP000315647">
    <property type="component" value="Chromosome"/>
</dbReference>
<dbReference type="AlphaFoldDB" id="A0A517Q4U2"/>
<dbReference type="EMBL" id="CP037421">
    <property type="protein sequence ID" value="QDT26612.1"/>
    <property type="molecule type" value="Genomic_DNA"/>
</dbReference>
<reference evidence="4 5" key="1">
    <citation type="submission" date="2019-03" db="EMBL/GenBank/DDBJ databases">
        <title>Deep-cultivation of Planctomycetes and their phenomic and genomic characterization uncovers novel biology.</title>
        <authorList>
            <person name="Wiegand S."/>
            <person name="Jogler M."/>
            <person name="Boedeker C."/>
            <person name="Pinto D."/>
            <person name="Vollmers J."/>
            <person name="Rivas-Marin E."/>
            <person name="Kohn T."/>
            <person name="Peeters S.H."/>
            <person name="Heuer A."/>
            <person name="Rast P."/>
            <person name="Oberbeckmann S."/>
            <person name="Bunk B."/>
            <person name="Jeske O."/>
            <person name="Meyerdierks A."/>
            <person name="Storesund J.E."/>
            <person name="Kallscheuer N."/>
            <person name="Luecker S."/>
            <person name="Lage O.M."/>
            <person name="Pohl T."/>
            <person name="Merkel B.J."/>
            <person name="Hornburger P."/>
            <person name="Mueller R.-W."/>
            <person name="Bruemmer F."/>
            <person name="Labrenz M."/>
            <person name="Spormann A.M."/>
            <person name="Op den Camp H."/>
            <person name="Overmann J."/>
            <person name="Amann R."/>
            <person name="Jetten M.S.M."/>
            <person name="Mascher T."/>
            <person name="Medema M.H."/>
            <person name="Devos D.P."/>
            <person name="Kaster A.-K."/>
            <person name="Ovreas L."/>
            <person name="Rohde M."/>
            <person name="Galperin M.Y."/>
            <person name="Jogler C."/>
        </authorList>
    </citation>
    <scope>NUCLEOTIDE SEQUENCE [LARGE SCALE GENOMIC DNA]</scope>
    <source>
        <strain evidence="4 5">Enr10</strain>
    </source>
</reference>
<accession>A0A517Q4U2</accession>
<sequence length="153" mass="17208">MIRRFTDNDVDAVGQIWLDASLIAHDFVSADFWQADHEVMVSELLPGANGYVHETEGTIDGFVLVAPQQRSNYMGALFVSPQRQGRGIGTQLLDHIKARRGSLTTSVYKQNQRTVEFYKSRGFQVVGESVCEHTGCEEYELEWTGNPDQPRVS</sequence>
<dbReference type="Pfam" id="PF13508">
    <property type="entry name" value="Acetyltransf_7"/>
    <property type="match status" value="1"/>
</dbReference>
<dbReference type="EC" id="2.3.1.-" evidence="4"/>
<evidence type="ECO:0000313" key="5">
    <source>
        <dbReference type="Proteomes" id="UP000315647"/>
    </source>
</evidence>
<dbReference type="RefSeq" id="WP_145448847.1">
    <property type="nucleotide sequence ID" value="NZ_CP037421.1"/>
</dbReference>
<evidence type="ECO:0000256" key="2">
    <source>
        <dbReference type="ARBA" id="ARBA00023315"/>
    </source>
</evidence>